<keyword evidence="4" id="KW-1003">Cell membrane</keyword>
<dbReference type="InterPro" id="IPR003661">
    <property type="entry name" value="HisK_dim/P_dom"/>
</dbReference>
<dbReference type="AlphaFoldDB" id="A0A8A4TD00"/>
<dbReference type="RefSeq" id="WP_237377633.1">
    <property type="nucleotide sequence ID" value="NZ_CP071793.1"/>
</dbReference>
<evidence type="ECO:0000256" key="3">
    <source>
        <dbReference type="ARBA" id="ARBA00012438"/>
    </source>
</evidence>
<evidence type="ECO:0000256" key="6">
    <source>
        <dbReference type="ARBA" id="ARBA00022679"/>
    </source>
</evidence>
<feature type="domain" description="HAMP" evidence="12">
    <location>
        <begin position="158"/>
        <end position="209"/>
    </location>
</feature>
<dbReference type="PROSITE" id="PS50885">
    <property type="entry name" value="HAMP"/>
    <property type="match status" value="1"/>
</dbReference>
<dbReference type="GO" id="GO:0005886">
    <property type="term" value="C:plasma membrane"/>
    <property type="evidence" value="ECO:0007669"/>
    <property type="project" value="UniProtKB-SubCell"/>
</dbReference>
<evidence type="ECO:0000259" key="12">
    <source>
        <dbReference type="PROSITE" id="PS50885"/>
    </source>
</evidence>
<sequence length="433" mass="49201">MFKVFLRIFLTTLTLILATFVFIDLFAYLVVGPPPILKHEGHFVLADLLRSQMETTDPSRLSKQAEALFGREGVSYRIVNRDDPDLPIELGEELLVRSELARWPKHFDTYLYLPFHGGRSVLIVGPVLTDGGPPSEKVPAIFMFVVVIVGFLAMVLSRPAWQNLRRFEKATQRLAEGDLTARAVNIRGPVSVLAERFNDMADALQEMFESQRHLLQAVSHELRTPVARIHFELEMMDIEKDEEKRHARVEAIVEHLQELNDLLDELLVFVRLEPDTPNEERQGFPIQATLDKLCADFSRTARDKSLNLSCDVDGSFELKADQRLFVRAVGNLVQNALRYAEHEVYLNCRLESERLVVSVEDDGPGIPPEFREKVFHPFSRIDESRNKKSGGVGLGLAITRRILTRHHGEIHIEDTASGQGIRFVSLWPVESAH</sequence>
<dbReference type="KEGG" id="scor:J3U87_20475"/>
<dbReference type="PRINTS" id="PR00344">
    <property type="entry name" value="BCTRLSENSOR"/>
</dbReference>
<dbReference type="EC" id="2.7.13.3" evidence="3"/>
<evidence type="ECO:0000259" key="11">
    <source>
        <dbReference type="PROSITE" id="PS50109"/>
    </source>
</evidence>
<dbReference type="Pfam" id="PF02518">
    <property type="entry name" value="HATPase_c"/>
    <property type="match status" value="1"/>
</dbReference>
<name>A0A8A4TD00_SULCO</name>
<dbReference type="GO" id="GO:0005524">
    <property type="term" value="F:ATP binding"/>
    <property type="evidence" value="ECO:0007669"/>
    <property type="project" value="UniProtKB-KW"/>
</dbReference>
<dbReference type="Pfam" id="PF00672">
    <property type="entry name" value="HAMP"/>
    <property type="match status" value="1"/>
</dbReference>
<evidence type="ECO:0000256" key="2">
    <source>
        <dbReference type="ARBA" id="ARBA00004651"/>
    </source>
</evidence>
<comment type="catalytic activity">
    <reaction evidence="1">
        <text>ATP + protein L-histidine = ADP + protein N-phospho-L-histidine.</text>
        <dbReference type="EC" id="2.7.13.3"/>
    </reaction>
</comment>
<keyword evidence="5" id="KW-0597">Phosphoprotein</keyword>
<dbReference type="Gene3D" id="6.10.340.10">
    <property type="match status" value="1"/>
</dbReference>
<dbReference type="GO" id="GO:0000155">
    <property type="term" value="F:phosphorelay sensor kinase activity"/>
    <property type="evidence" value="ECO:0007669"/>
    <property type="project" value="InterPro"/>
</dbReference>
<dbReference type="Gene3D" id="3.30.565.10">
    <property type="entry name" value="Histidine kinase-like ATPase, C-terminal domain"/>
    <property type="match status" value="1"/>
</dbReference>
<dbReference type="SMART" id="SM00387">
    <property type="entry name" value="HATPase_c"/>
    <property type="match status" value="1"/>
</dbReference>
<evidence type="ECO:0000256" key="10">
    <source>
        <dbReference type="SAM" id="Phobius"/>
    </source>
</evidence>
<keyword evidence="7" id="KW-0547">Nucleotide-binding</keyword>
<dbReference type="PANTHER" id="PTHR44936">
    <property type="entry name" value="SENSOR PROTEIN CREC"/>
    <property type="match status" value="1"/>
</dbReference>
<evidence type="ECO:0000256" key="8">
    <source>
        <dbReference type="ARBA" id="ARBA00022777"/>
    </source>
</evidence>
<keyword evidence="14" id="KW-1185">Reference proteome</keyword>
<dbReference type="InterPro" id="IPR004358">
    <property type="entry name" value="Sig_transdc_His_kin-like_C"/>
</dbReference>
<evidence type="ECO:0000256" key="1">
    <source>
        <dbReference type="ARBA" id="ARBA00000085"/>
    </source>
</evidence>
<keyword evidence="9" id="KW-0067">ATP-binding</keyword>
<comment type="subcellular location">
    <subcellularLocation>
        <location evidence="2">Cell membrane</location>
        <topology evidence="2">Multi-pass membrane protein</topology>
    </subcellularLocation>
</comment>
<accession>A0A8A4TD00</accession>
<dbReference type="SUPFAM" id="SSF55874">
    <property type="entry name" value="ATPase domain of HSP90 chaperone/DNA topoisomerase II/histidine kinase"/>
    <property type="match status" value="1"/>
</dbReference>
<keyword evidence="10" id="KW-0812">Transmembrane</keyword>
<evidence type="ECO:0000313" key="14">
    <source>
        <dbReference type="Proteomes" id="UP000663929"/>
    </source>
</evidence>
<dbReference type="CDD" id="cd06225">
    <property type="entry name" value="HAMP"/>
    <property type="match status" value="1"/>
</dbReference>
<dbReference type="InterPro" id="IPR050980">
    <property type="entry name" value="2C_sensor_his_kinase"/>
</dbReference>
<dbReference type="Pfam" id="PF00512">
    <property type="entry name" value="HisKA"/>
    <property type="match status" value="1"/>
</dbReference>
<evidence type="ECO:0000256" key="7">
    <source>
        <dbReference type="ARBA" id="ARBA00022741"/>
    </source>
</evidence>
<evidence type="ECO:0000256" key="4">
    <source>
        <dbReference type="ARBA" id="ARBA00022475"/>
    </source>
</evidence>
<feature type="domain" description="Histidine kinase" evidence="11">
    <location>
        <begin position="217"/>
        <end position="431"/>
    </location>
</feature>
<gene>
    <name evidence="13" type="ORF">J3U87_20475</name>
</gene>
<dbReference type="Gene3D" id="1.10.287.130">
    <property type="match status" value="1"/>
</dbReference>
<evidence type="ECO:0000313" key="13">
    <source>
        <dbReference type="EMBL" id="QTD47969.1"/>
    </source>
</evidence>
<evidence type="ECO:0000256" key="9">
    <source>
        <dbReference type="ARBA" id="ARBA00022840"/>
    </source>
</evidence>
<dbReference type="CDD" id="cd00082">
    <property type="entry name" value="HisKA"/>
    <property type="match status" value="1"/>
</dbReference>
<keyword evidence="10" id="KW-0472">Membrane</keyword>
<feature type="transmembrane region" description="Helical" evidence="10">
    <location>
        <begin position="140"/>
        <end position="157"/>
    </location>
</feature>
<dbReference type="InterPro" id="IPR036890">
    <property type="entry name" value="HATPase_C_sf"/>
</dbReference>
<dbReference type="SMART" id="SM00304">
    <property type="entry name" value="HAMP"/>
    <property type="match status" value="1"/>
</dbReference>
<protein>
    <recommendedName>
        <fullName evidence="3">histidine kinase</fullName>
        <ecNumber evidence="3">2.7.13.3</ecNumber>
    </recommendedName>
</protein>
<dbReference type="Proteomes" id="UP000663929">
    <property type="component" value="Chromosome"/>
</dbReference>
<dbReference type="InterPro" id="IPR005467">
    <property type="entry name" value="His_kinase_dom"/>
</dbReference>
<proteinExistence type="predicted"/>
<dbReference type="EMBL" id="CP071793">
    <property type="protein sequence ID" value="QTD47969.1"/>
    <property type="molecule type" value="Genomic_DNA"/>
</dbReference>
<dbReference type="SUPFAM" id="SSF47384">
    <property type="entry name" value="Homodimeric domain of signal transducing histidine kinase"/>
    <property type="match status" value="1"/>
</dbReference>
<feature type="transmembrane region" description="Helical" evidence="10">
    <location>
        <begin position="6"/>
        <end position="31"/>
    </location>
</feature>
<keyword evidence="10" id="KW-1133">Transmembrane helix</keyword>
<dbReference type="SMART" id="SM00388">
    <property type="entry name" value="HisKA"/>
    <property type="match status" value="1"/>
</dbReference>
<dbReference type="InterPro" id="IPR003660">
    <property type="entry name" value="HAMP_dom"/>
</dbReference>
<organism evidence="13 14">
    <name type="scientific">Sulfidibacter corallicola</name>
    <dbReference type="NCBI Taxonomy" id="2818388"/>
    <lineage>
        <taxon>Bacteria</taxon>
        <taxon>Pseudomonadati</taxon>
        <taxon>Acidobacteriota</taxon>
        <taxon>Holophagae</taxon>
        <taxon>Acanthopleuribacterales</taxon>
        <taxon>Acanthopleuribacteraceae</taxon>
        <taxon>Sulfidibacter</taxon>
    </lineage>
</organism>
<dbReference type="InterPro" id="IPR036097">
    <property type="entry name" value="HisK_dim/P_sf"/>
</dbReference>
<dbReference type="InterPro" id="IPR003594">
    <property type="entry name" value="HATPase_dom"/>
</dbReference>
<evidence type="ECO:0000256" key="5">
    <source>
        <dbReference type="ARBA" id="ARBA00022553"/>
    </source>
</evidence>
<dbReference type="PANTHER" id="PTHR44936:SF10">
    <property type="entry name" value="SENSOR PROTEIN RSTB"/>
    <property type="match status" value="1"/>
</dbReference>
<keyword evidence="8" id="KW-0418">Kinase</keyword>
<keyword evidence="6" id="KW-0808">Transferase</keyword>
<dbReference type="PROSITE" id="PS50109">
    <property type="entry name" value="HIS_KIN"/>
    <property type="match status" value="1"/>
</dbReference>
<reference evidence="13" key="1">
    <citation type="submission" date="2021-03" db="EMBL/GenBank/DDBJ databases">
        <title>Acanthopleuribacteraceae sp. M133.</title>
        <authorList>
            <person name="Wang G."/>
        </authorList>
    </citation>
    <scope>NUCLEOTIDE SEQUENCE</scope>
    <source>
        <strain evidence="13">M133</strain>
    </source>
</reference>